<evidence type="ECO:0000313" key="9">
    <source>
        <dbReference type="Proteomes" id="UP000199392"/>
    </source>
</evidence>
<feature type="transmembrane region" description="Helical" evidence="7">
    <location>
        <begin position="303"/>
        <end position="326"/>
    </location>
</feature>
<dbReference type="Proteomes" id="UP000199392">
    <property type="component" value="Unassembled WGS sequence"/>
</dbReference>
<evidence type="ECO:0000256" key="3">
    <source>
        <dbReference type="ARBA" id="ARBA00022475"/>
    </source>
</evidence>
<feature type="transmembrane region" description="Helical" evidence="7">
    <location>
        <begin position="124"/>
        <end position="148"/>
    </location>
</feature>
<comment type="similarity">
    <text evidence="2">Belongs to the polysaccharide synthase family.</text>
</comment>
<keyword evidence="4 7" id="KW-0812">Transmembrane</keyword>
<reference evidence="9" key="1">
    <citation type="submission" date="2016-10" db="EMBL/GenBank/DDBJ databases">
        <authorList>
            <person name="Varghese N."/>
            <person name="Submissions S."/>
        </authorList>
    </citation>
    <scope>NUCLEOTIDE SEQUENCE [LARGE SCALE GENOMIC DNA]</scope>
    <source>
        <strain evidence="9">DSM 26894</strain>
    </source>
</reference>
<feature type="transmembrane region" description="Helical" evidence="7">
    <location>
        <begin position="366"/>
        <end position="385"/>
    </location>
</feature>
<dbReference type="OrthoDB" id="7494690at2"/>
<evidence type="ECO:0000256" key="6">
    <source>
        <dbReference type="ARBA" id="ARBA00023136"/>
    </source>
</evidence>
<sequence>MPEIEAKADAGKGLSKARRSGRAMFAFVARSLQQISTFVITLLAARFLLPAEYGVYSLGIVFITLIQTLTYTGFYHFIVTSKDDDETVLSTSFWMITGLATIAAALLAIAALPISWAFDSPELFPVLLLLAAAQPVAGAGAWFSAALLRRQAVDLHFAIMFAQNFIALVGGAALLWLWQSLFALVAFRYLRVLSGAALYLTFSKDRPGFLFDKALARRATGFSGGLYGSRFLNFLSRYAGDLLLGLMFTTAEAGLYRFGSRVAGGAIDIVSQPMRSFALTQFGIAGRTGADLANPLERFVGSVMLLTGIVAAVTIVFAPAVVDVFFNPAYSAALAVTYAMAVRSVLNIGTLVLEPALAAQSQTGKLFSFNLFWTVITIASALAASPFGLSVLAWSQAAVMLLNTLSALYILKRSGISVGRTTRALIVAAALSAGFGLVLYEIWSPIRTALGEGAQSISIGLAVASLLALALLAIGSKLKVFTLNVFSG</sequence>
<proteinExistence type="inferred from homology"/>
<feature type="transmembrane region" description="Helical" evidence="7">
    <location>
        <begin position="332"/>
        <end position="354"/>
    </location>
</feature>
<evidence type="ECO:0000313" key="8">
    <source>
        <dbReference type="EMBL" id="SFS83955.1"/>
    </source>
</evidence>
<dbReference type="STRING" id="311180.SAMN04488050_105285"/>
<feature type="transmembrane region" description="Helical" evidence="7">
    <location>
        <begin position="91"/>
        <end position="118"/>
    </location>
</feature>
<dbReference type="PANTHER" id="PTHR30250">
    <property type="entry name" value="PST FAMILY PREDICTED COLANIC ACID TRANSPORTER"/>
    <property type="match status" value="1"/>
</dbReference>
<keyword evidence="9" id="KW-1185">Reference proteome</keyword>
<keyword evidence="5 7" id="KW-1133">Transmembrane helix</keyword>
<feature type="transmembrane region" description="Helical" evidence="7">
    <location>
        <begin position="24"/>
        <end position="49"/>
    </location>
</feature>
<accession>A0A1I6T3Y6</accession>
<feature type="transmembrane region" description="Helical" evidence="7">
    <location>
        <begin position="423"/>
        <end position="443"/>
    </location>
</feature>
<feature type="transmembrane region" description="Helical" evidence="7">
    <location>
        <begin position="182"/>
        <end position="202"/>
    </location>
</feature>
<dbReference type="GO" id="GO:0005886">
    <property type="term" value="C:plasma membrane"/>
    <property type="evidence" value="ECO:0007669"/>
    <property type="project" value="UniProtKB-SubCell"/>
</dbReference>
<feature type="transmembrane region" description="Helical" evidence="7">
    <location>
        <begin position="391"/>
        <end position="411"/>
    </location>
</feature>
<feature type="transmembrane region" description="Helical" evidence="7">
    <location>
        <begin position="155"/>
        <end position="176"/>
    </location>
</feature>
<dbReference type="PANTHER" id="PTHR30250:SF10">
    <property type="entry name" value="LIPOPOLYSACCHARIDE BIOSYNTHESIS PROTEIN WZXC"/>
    <property type="match status" value="1"/>
</dbReference>
<evidence type="ECO:0000256" key="4">
    <source>
        <dbReference type="ARBA" id="ARBA00022692"/>
    </source>
</evidence>
<dbReference type="RefSeq" id="WP_092424605.1">
    <property type="nucleotide sequence ID" value="NZ_FNCL01000005.1"/>
</dbReference>
<dbReference type="Pfam" id="PF13440">
    <property type="entry name" value="Polysacc_synt_3"/>
    <property type="match status" value="1"/>
</dbReference>
<dbReference type="AlphaFoldDB" id="A0A1I6T3Y6"/>
<gene>
    <name evidence="8" type="ORF">SAMN04488050_105285</name>
</gene>
<keyword evidence="3" id="KW-1003">Cell membrane</keyword>
<dbReference type="EMBL" id="FOZW01000005">
    <property type="protein sequence ID" value="SFS83955.1"/>
    <property type="molecule type" value="Genomic_DNA"/>
</dbReference>
<feature type="transmembrane region" description="Helical" evidence="7">
    <location>
        <begin position="55"/>
        <end position="79"/>
    </location>
</feature>
<keyword evidence="6 7" id="KW-0472">Membrane</keyword>
<protein>
    <submittedName>
        <fullName evidence="8">Membrane protein involved in the export of O-antigen and teichoic acid</fullName>
    </submittedName>
</protein>
<comment type="subcellular location">
    <subcellularLocation>
        <location evidence="1">Cell membrane</location>
        <topology evidence="1">Multi-pass membrane protein</topology>
    </subcellularLocation>
</comment>
<organism evidence="8 9">
    <name type="scientific">Alloyangia pacifica</name>
    <dbReference type="NCBI Taxonomy" id="311180"/>
    <lineage>
        <taxon>Bacteria</taxon>
        <taxon>Pseudomonadati</taxon>
        <taxon>Pseudomonadota</taxon>
        <taxon>Alphaproteobacteria</taxon>
        <taxon>Rhodobacterales</taxon>
        <taxon>Roseobacteraceae</taxon>
        <taxon>Alloyangia</taxon>
    </lineage>
</organism>
<dbReference type="InterPro" id="IPR050833">
    <property type="entry name" value="Poly_Biosynth_Transport"/>
</dbReference>
<evidence type="ECO:0000256" key="5">
    <source>
        <dbReference type="ARBA" id="ARBA00022989"/>
    </source>
</evidence>
<evidence type="ECO:0000256" key="7">
    <source>
        <dbReference type="SAM" id="Phobius"/>
    </source>
</evidence>
<evidence type="ECO:0000256" key="2">
    <source>
        <dbReference type="ARBA" id="ARBA00007430"/>
    </source>
</evidence>
<evidence type="ECO:0000256" key="1">
    <source>
        <dbReference type="ARBA" id="ARBA00004651"/>
    </source>
</evidence>
<name>A0A1I6T3Y6_9RHOB</name>
<feature type="transmembrane region" description="Helical" evidence="7">
    <location>
        <begin position="455"/>
        <end position="474"/>
    </location>
</feature>